<evidence type="ECO:0000313" key="4">
    <source>
        <dbReference type="EMBL" id="CAF3893344.1"/>
    </source>
</evidence>
<feature type="coiled-coil region" evidence="3">
    <location>
        <begin position="4"/>
        <end position="66"/>
    </location>
</feature>
<name>A0A819H0X1_9BILA</name>
<protein>
    <submittedName>
        <fullName evidence="4">Uncharacterized protein</fullName>
    </submittedName>
</protein>
<feature type="coiled-coil region" evidence="3">
    <location>
        <begin position="95"/>
        <end position="143"/>
    </location>
</feature>
<organism evidence="4 5">
    <name type="scientific">Rotaria magnacalcarata</name>
    <dbReference type="NCBI Taxonomy" id="392030"/>
    <lineage>
        <taxon>Eukaryota</taxon>
        <taxon>Metazoa</taxon>
        <taxon>Spiralia</taxon>
        <taxon>Gnathifera</taxon>
        <taxon>Rotifera</taxon>
        <taxon>Eurotatoria</taxon>
        <taxon>Bdelloidea</taxon>
        <taxon>Philodinida</taxon>
        <taxon>Philodinidae</taxon>
        <taxon>Rotaria</taxon>
    </lineage>
</organism>
<evidence type="ECO:0000256" key="2">
    <source>
        <dbReference type="ARBA" id="ARBA00023054"/>
    </source>
</evidence>
<dbReference type="Proteomes" id="UP000663866">
    <property type="component" value="Unassembled WGS sequence"/>
</dbReference>
<accession>A0A819H0X1</accession>
<dbReference type="SUPFAM" id="SSF57997">
    <property type="entry name" value="Tropomyosin"/>
    <property type="match status" value="1"/>
</dbReference>
<reference evidence="4" key="1">
    <citation type="submission" date="2021-02" db="EMBL/GenBank/DDBJ databases">
        <authorList>
            <person name="Nowell W R."/>
        </authorList>
    </citation>
    <scope>NUCLEOTIDE SEQUENCE</scope>
</reference>
<dbReference type="AlphaFoldDB" id="A0A819H0X1"/>
<keyword evidence="2 3" id="KW-0175">Coiled coil</keyword>
<evidence type="ECO:0000256" key="1">
    <source>
        <dbReference type="ARBA" id="ARBA00005872"/>
    </source>
</evidence>
<sequence>MSDMSVKQQQIESLNSEIQILQKKLDSKTKAFAILINELDALKHERDQFKSLADSLQEKCVQLKKQVTNKIDPLATIHHSSAAYEHPNDMEYSSVKSKESTIHLLKTALKNVQDEKETLQAKIDELVRELNDVKGDLSIFRQKRHRARIGSNTKESNTKETNNHNDEQALLLQRLEQSNERVCWKISN</sequence>
<evidence type="ECO:0000256" key="3">
    <source>
        <dbReference type="SAM" id="Coils"/>
    </source>
</evidence>
<dbReference type="InterPro" id="IPR019179">
    <property type="entry name" value="CC149"/>
</dbReference>
<gene>
    <name evidence="4" type="ORF">OVN521_LOCUS9105</name>
</gene>
<dbReference type="PANTHER" id="PTHR21682">
    <property type="entry name" value="COILED-COIL DOMAIN-CONTAINING PROTEIN 149"/>
    <property type="match status" value="1"/>
</dbReference>
<dbReference type="PANTHER" id="PTHR21682:SF2">
    <property type="entry name" value="COILED-COIL DOMAIN-CONTAINING PROTEIN 149"/>
    <property type="match status" value="1"/>
</dbReference>
<dbReference type="Pfam" id="PF09789">
    <property type="entry name" value="CC149"/>
    <property type="match status" value="1"/>
</dbReference>
<dbReference type="EMBL" id="CAJOBG010001090">
    <property type="protein sequence ID" value="CAF3893344.1"/>
    <property type="molecule type" value="Genomic_DNA"/>
</dbReference>
<keyword evidence="5" id="KW-1185">Reference proteome</keyword>
<comment type="similarity">
    <text evidence="1">Belongs to the CCDC149 family.</text>
</comment>
<proteinExistence type="inferred from homology"/>
<evidence type="ECO:0000313" key="5">
    <source>
        <dbReference type="Proteomes" id="UP000663866"/>
    </source>
</evidence>
<comment type="caution">
    <text evidence="4">The sequence shown here is derived from an EMBL/GenBank/DDBJ whole genome shotgun (WGS) entry which is preliminary data.</text>
</comment>